<sequence length="52" mass="5495">MGGVVVWLSGGPEFRLPLLIGLSGFAELSAVIVNKGMSLIVVWSHCPPVFGR</sequence>
<protein>
    <submittedName>
        <fullName evidence="1">Uncharacterized protein</fullName>
    </submittedName>
</protein>
<comment type="caution">
    <text evidence="1">The sequence shown here is derived from an EMBL/GenBank/DDBJ whole genome shotgun (WGS) entry which is preliminary data.</text>
</comment>
<proteinExistence type="predicted"/>
<gene>
    <name evidence="1" type="ORF">ACFPZN_38650</name>
</gene>
<keyword evidence="2" id="KW-1185">Reference proteome</keyword>
<accession>A0ABW1A8V4</accession>
<evidence type="ECO:0000313" key="1">
    <source>
        <dbReference type="EMBL" id="MFC5751571.1"/>
    </source>
</evidence>
<name>A0ABW1A8V4_9ACTN</name>
<evidence type="ECO:0000313" key="2">
    <source>
        <dbReference type="Proteomes" id="UP001596074"/>
    </source>
</evidence>
<reference evidence="2" key="1">
    <citation type="journal article" date="2019" name="Int. J. Syst. Evol. Microbiol.">
        <title>The Global Catalogue of Microorganisms (GCM) 10K type strain sequencing project: providing services to taxonomists for standard genome sequencing and annotation.</title>
        <authorList>
            <consortium name="The Broad Institute Genomics Platform"/>
            <consortium name="The Broad Institute Genome Sequencing Center for Infectious Disease"/>
            <person name="Wu L."/>
            <person name="Ma J."/>
        </authorList>
    </citation>
    <scope>NUCLEOTIDE SEQUENCE [LARGE SCALE GENOMIC DNA]</scope>
    <source>
        <strain evidence="2">KCTC 42087</strain>
    </source>
</reference>
<dbReference type="EMBL" id="JBHSON010000072">
    <property type="protein sequence ID" value="MFC5751571.1"/>
    <property type="molecule type" value="Genomic_DNA"/>
</dbReference>
<dbReference type="RefSeq" id="WP_378287501.1">
    <property type="nucleotide sequence ID" value="NZ_JBHSON010000072.1"/>
</dbReference>
<organism evidence="1 2">
    <name type="scientific">Actinomadura rugatobispora</name>
    <dbReference type="NCBI Taxonomy" id="1994"/>
    <lineage>
        <taxon>Bacteria</taxon>
        <taxon>Bacillati</taxon>
        <taxon>Actinomycetota</taxon>
        <taxon>Actinomycetes</taxon>
        <taxon>Streptosporangiales</taxon>
        <taxon>Thermomonosporaceae</taxon>
        <taxon>Actinomadura</taxon>
    </lineage>
</organism>
<dbReference type="Proteomes" id="UP001596074">
    <property type="component" value="Unassembled WGS sequence"/>
</dbReference>